<dbReference type="RefSeq" id="WP_120789318.1">
    <property type="nucleotide sequence ID" value="NZ_CP032624.1"/>
</dbReference>
<reference evidence="1 2" key="1">
    <citation type="submission" date="2018-09" db="EMBL/GenBank/DDBJ databases">
        <title>Genome sequencing of strain 2DFW10M-5.</title>
        <authorList>
            <person name="Heo J."/>
            <person name="Kim S.-J."/>
            <person name="Kwon S.-W."/>
        </authorList>
    </citation>
    <scope>NUCLEOTIDE SEQUENCE [LARGE SCALE GENOMIC DNA]</scope>
    <source>
        <strain evidence="1 2">2DFW10M-5</strain>
    </source>
</reference>
<name>A0A387BIA0_9MICO</name>
<dbReference type="KEGG" id="gry:D7I44_09710"/>
<dbReference type="AlphaFoldDB" id="A0A387BIA0"/>
<proteinExistence type="predicted"/>
<dbReference type="Pfam" id="PF14100">
    <property type="entry name" value="DUF6807"/>
    <property type="match status" value="1"/>
</dbReference>
<sequence length="324" mass="36126">MTDTLEEAVATSAGVGSGPLKVTHEIGSAIDVEYDGVQLARYVYQSDIDQFECPMPYFHPLRSLAGDLVTHNRPHDHRWHKGLSMTASHVSEQNFWGGGSYRPGAPGVGYVKLPNVGTLQHRGFDALEVGVDQVSFTEDIDWITQAGEHWVDESRAIVLRDFDPSDASWSIEFATTITNVRGEELRFGSPTVFGREQAGYAGFFWRGPREFAGEYTGGEILASGGLSGPEIMGQRADWLAFIGKHDLGENSSTMLFDQDPDNADAPAYWFVRRVPYAVVNPSIAFYDELVLQPGESFSRRYRLTIATGRWDAERIEAYRERHPL</sequence>
<gene>
    <name evidence="1" type="ORF">D7I44_09710</name>
</gene>
<protein>
    <submittedName>
        <fullName evidence="1">Oxidoreductase</fullName>
    </submittedName>
</protein>
<evidence type="ECO:0000313" key="1">
    <source>
        <dbReference type="EMBL" id="AYG03785.1"/>
    </source>
</evidence>
<dbReference type="InterPro" id="IPR029475">
    <property type="entry name" value="DUF6807"/>
</dbReference>
<organism evidence="1 2">
    <name type="scientific">Gryllotalpicola protaetiae</name>
    <dbReference type="NCBI Taxonomy" id="2419771"/>
    <lineage>
        <taxon>Bacteria</taxon>
        <taxon>Bacillati</taxon>
        <taxon>Actinomycetota</taxon>
        <taxon>Actinomycetes</taxon>
        <taxon>Micrococcales</taxon>
        <taxon>Microbacteriaceae</taxon>
        <taxon>Gryllotalpicola</taxon>
    </lineage>
</organism>
<evidence type="ECO:0000313" key="2">
    <source>
        <dbReference type="Proteomes" id="UP000275069"/>
    </source>
</evidence>
<dbReference type="EMBL" id="CP032624">
    <property type="protein sequence ID" value="AYG03785.1"/>
    <property type="molecule type" value="Genomic_DNA"/>
</dbReference>
<dbReference type="Proteomes" id="UP000275069">
    <property type="component" value="Chromosome"/>
</dbReference>
<accession>A0A387BIA0</accession>
<keyword evidence="2" id="KW-1185">Reference proteome</keyword>
<dbReference type="OrthoDB" id="9812981at2"/>